<reference evidence="3 4" key="1">
    <citation type="submission" date="2017-09" db="EMBL/GenBank/DDBJ databases">
        <title>The draft genome sequences of Marinobacter guineae M3B.</title>
        <authorList>
            <person name="Cao J."/>
        </authorList>
    </citation>
    <scope>NUCLEOTIDE SEQUENCE [LARGE SCALE GENOMIC DNA]</scope>
    <source>
        <strain evidence="3 4">M3B</strain>
    </source>
</reference>
<dbReference type="Gene3D" id="3.40.190.10">
    <property type="entry name" value="Periplasmic binding protein-like II"/>
    <property type="match status" value="2"/>
</dbReference>
<evidence type="ECO:0000256" key="2">
    <source>
        <dbReference type="SAM" id="SignalP"/>
    </source>
</evidence>
<organism evidence="3 4">
    <name type="scientific">Marinobacter guineae</name>
    <dbReference type="NCBI Taxonomy" id="432303"/>
    <lineage>
        <taxon>Bacteria</taxon>
        <taxon>Pseudomonadati</taxon>
        <taxon>Pseudomonadota</taxon>
        <taxon>Gammaproteobacteria</taxon>
        <taxon>Pseudomonadales</taxon>
        <taxon>Marinobacteraceae</taxon>
        <taxon>Marinobacter</taxon>
    </lineage>
</organism>
<dbReference type="PANTHER" id="PTHR35936">
    <property type="entry name" value="MEMBRANE-BOUND LYTIC MUREIN TRANSGLYCOSYLASE F"/>
    <property type="match status" value="1"/>
</dbReference>
<name>A0A2G1VE97_9GAMM</name>
<protein>
    <submittedName>
        <fullName evidence="3">Amino acid ABC transporter substrate-binding protein</fullName>
    </submittedName>
</protein>
<feature type="chain" id="PRO_5013740177" evidence="2">
    <location>
        <begin position="39"/>
        <end position="278"/>
    </location>
</feature>
<keyword evidence="2" id="KW-0732">Signal</keyword>
<evidence type="ECO:0000256" key="1">
    <source>
        <dbReference type="ARBA" id="ARBA00010333"/>
    </source>
</evidence>
<dbReference type="PANTHER" id="PTHR35936:SF6">
    <property type="entry name" value="AMINO ACID ABC TRANSPORTER SUBSTRATE-BINDING PAAT FAMILY PROTEIN"/>
    <property type="match status" value="1"/>
</dbReference>
<dbReference type="OrthoDB" id="8481721at2"/>
<keyword evidence="4" id="KW-1185">Reference proteome</keyword>
<dbReference type="Proteomes" id="UP000229044">
    <property type="component" value="Unassembled WGS sequence"/>
</dbReference>
<proteinExistence type="inferred from homology"/>
<feature type="signal peptide" evidence="2">
    <location>
        <begin position="1"/>
        <end position="38"/>
    </location>
</feature>
<dbReference type="AlphaFoldDB" id="A0A2G1VE97"/>
<evidence type="ECO:0000313" key="3">
    <source>
        <dbReference type="EMBL" id="PHQ25012.1"/>
    </source>
</evidence>
<comment type="similarity">
    <text evidence="1">Belongs to the bacterial solute-binding protein 3 family.</text>
</comment>
<comment type="caution">
    <text evidence="3">The sequence shown here is derived from an EMBL/GenBank/DDBJ whole genome shotgun (WGS) entry which is preliminary data.</text>
</comment>
<evidence type="ECO:0000313" key="4">
    <source>
        <dbReference type="Proteomes" id="UP000229044"/>
    </source>
</evidence>
<dbReference type="SUPFAM" id="SSF53850">
    <property type="entry name" value="Periplasmic binding protein-like II"/>
    <property type="match status" value="1"/>
</dbReference>
<gene>
    <name evidence="3" type="ORF">CLH62_11715</name>
</gene>
<sequence length="278" mass="30881">MRSSFSVNLFVFLTPGLSSTARIFILLIAALLSTSATAQSETGAKTLRVAYIEFPPITYQANDGAPAGSFIELTRKVALEAGYEPEFIYLPVSRTYLYLSNGGIDVWPGVTEVANLEDDVLESWVSPFPAQLSAWYCEGTPALDHFDQLQGKQVIVIGGYTYGGLLAWLEKSVGIRVTEAPNHRSAVDMLKRKRGDYLLDYRQPVKEILTEPTDSVIRESELRTRNAAWVFSLANPRAALLREEFDDAYLRLVEKGEVPPVREITGGYVIPGFPQLLR</sequence>
<dbReference type="EMBL" id="NTFI01000003">
    <property type="protein sequence ID" value="PHQ25012.1"/>
    <property type="molecule type" value="Genomic_DNA"/>
</dbReference>
<accession>A0A2G1VE97</accession>
<dbReference type="RefSeq" id="WP_099618326.1">
    <property type="nucleotide sequence ID" value="NZ_KZ319340.1"/>
</dbReference>